<dbReference type="InterPro" id="IPR023214">
    <property type="entry name" value="HAD_sf"/>
</dbReference>
<gene>
    <name evidence="1" type="ORF">caldi_34820</name>
</gene>
<dbReference type="Gene3D" id="3.30.1240.10">
    <property type="match status" value="1"/>
</dbReference>
<accession>A0AA35CNI4</accession>
<dbReference type="GO" id="GO:0016791">
    <property type="term" value="F:phosphatase activity"/>
    <property type="evidence" value="ECO:0007669"/>
    <property type="project" value="TreeGrafter"/>
</dbReference>
<dbReference type="RefSeq" id="WP_264842980.1">
    <property type="nucleotide sequence ID" value="NZ_AP025628.1"/>
</dbReference>
<dbReference type="Pfam" id="PF08282">
    <property type="entry name" value="Hydrolase_3"/>
    <property type="match status" value="1"/>
</dbReference>
<protein>
    <submittedName>
        <fullName evidence="1">Haloacid dehalogenase</fullName>
    </submittedName>
</protein>
<dbReference type="PROSITE" id="PS01229">
    <property type="entry name" value="COF_2"/>
    <property type="match status" value="1"/>
</dbReference>
<keyword evidence="2" id="KW-1185">Reference proteome</keyword>
<dbReference type="GO" id="GO:0005829">
    <property type="term" value="C:cytosol"/>
    <property type="evidence" value="ECO:0007669"/>
    <property type="project" value="TreeGrafter"/>
</dbReference>
<name>A0AA35CNI4_9FIRM</name>
<dbReference type="InterPro" id="IPR000150">
    <property type="entry name" value="Cof"/>
</dbReference>
<dbReference type="InterPro" id="IPR036412">
    <property type="entry name" value="HAD-like_sf"/>
</dbReference>
<evidence type="ECO:0000313" key="2">
    <source>
        <dbReference type="Proteomes" id="UP001163687"/>
    </source>
</evidence>
<sequence>MITPGSPEPAAQPAPSAVDPARLARIRIVFSDLDETLLGPDHRVGDRSRRAVERLLRLGVEFVVCTGRAPEATRPIVESLGGRYMVCTNGSSVYDGHTLLMQETLPAPLVAEMTAFFHGHGCPVYLMTPVGYLVTRVTPLVEEANRVRGVAPRLAGPEDWHVPAHKVMPWGAAHLHDEALARWAERAQIVYHPDYLEITPRGVTKAWGARWLATRLGFTPDQAAAIGDARNDIELITWAGVGVAMGDGDPVLRAAAKAIAPPHTQDGAAELFEAIAAAHEAARARGGGGPDAR</sequence>
<dbReference type="Proteomes" id="UP001163687">
    <property type="component" value="Chromosome"/>
</dbReference>
<dbReference type="NCBIfam" id="TIGR00099">
    <property type="entry name" value="Cof-subfamily"/>
    <property type="match status" value="1"/>
</dbReference>
<dbReference type="PANTHER" id="PTHR10000:SF8">
    <property type="entry name" value="HAD SUPERFAMILY HYDROLASE-LIKE, TYPE 3"/>
    <property type="match status" value="1"/>
</dbReference>
<evidence type="ECO:0000313" key="1">
    <source>
        <dbReference type="EMBL" id="BDG62392.1"/>
    </source>
</evidence>
<dbReference type="GO" id="GO:0000287">
    <property type="term" value="F:magnesium ion binding"/>
    <property type="evidence" value="ECO:0007669"/>
    <property type="project" value="TreeGrafter"/>
</dbReference>
<proteinExistence type="predicted"/>
<dbReference type="EMBL" id="AP025628">
    <property type="protein sequence ID" value="BDG62392.1"/>
    <property type="molecule type" value="Genomic_DNA"/>
</dbReference>
<dbReference type="AlphaFoldDB" id="A0AA35CNI4"/>
<dbReference type="Gene3D" id="3.40.50.1000">
    <property type="entry name" value="HAD superfamily/HAD-like"/>
    <property type="match status" value="1"/>
</dbReference>
<dbReference type="KEGG" id="cmic:caldi_34820"/>
<dbReference type="SUPFAM" id="SSF56784">
    <property type="entry name" value="HAD-like"/>
    <property type="match status" value="1"/>
</dbReference>
<reference evidence="1" key="1">
    <citation type="submission" date="2022-03" db="EMBL/GenBank/DDBJ databases">
        <title>Complete genome sequence of Caldinitratiruptor microaerophilus.</title>
        <authorList>
            <person name="Mukaiyama R."/>
            <person name="Nishiyama T."/>
            <person name="Ueda K."/>
        </authorList>
    </citation>
    <scope>NUCLEOTIDE SEQUENCE</scope>
    <source>
        <strain evidence="1">JCM 16183</strain>
    </source>
</reference>
<organism evidence="1 2">
    <name type="scientific">Caldinitratiruptor microaerophilus</name>
    <dbReference type="NCBI Taxonomy" id="671077"/>
    <lineage>
        <taxon>Bacteria</taxon>
        <taxon>Bacillati</taxon>
        <taxon>Bacillota</taxon>
        <taxon>Clostridia</taxon>
        <taxon>Eubacteriales</taxon>
        <taxon>Symbiobacteriaceae</taxon>
        <taxon>Caldinitratiruptor</taxon>
    </lineage>
</organism>
<dbReference type="PANTHER" id="PTHR10000">
    <property type="entry name" value="PHOSPHOSERINE PHOSPHATASE"/>
    <property type="match status" value="1"/>
</dbReference>